<dbReference type="PANTHER" id="PTHR14969">
    <property type="entry name" value="SPHINGOSINE-1-PHOSPHATE PHOSPHOHYDROLASE"/>
    <property type="match status" value="1"/>
</dbReference>
<dbReference type="InterPro" id="IPR036938">
    <property type="entry name" value="PAP2/HPO_sf"/>
</dbReference>
<keyword evidence="1" id="KW-0812">Transmembrane</keyword>
<dbReference type="RefSeq" id="WP_083176324.1">
    <property type="nucleotide sequence ID" value="NZ_AP022619.1"/>
</dbReference>
<sequence length="225" mass="24137">MTRPRTRPAVCIALAAALVYALMWVGYAQDWHWQQRMDWSLLDGARDAAVNHPFWVRFWADVSFALGPVPLRVLGAVAALAALVMRRVRAALLLLACAPLSGLVTVAAKALADRPRPSTMLVAAAETSFPSGHALEVTAALCAGLSLALPAMSRLPRRVAVSAVALSVLAAGASRVALNVHYPSDVLAGWSLGYLYFLLCVMVIRPAGAERSRNRWDADDLVTAR</sequence>
<feature type="domain" description="Phosphatidic acid phosphatase type 2/haloperoxidase" evidence="2">
    <location>
        <begin position="91"/>
        <end position="201"/>
    </location>
</feature>
<dbReference type="OrthoDB" id="5289372at2"/>
<feature type="transmembrane region" description="Helical" evidence="1">
    <location>
        <begin position="159"/>
        <end position="180"/>
    </location>
</feature>
<proteinExistence type="predicted"/>
<feature type="transmembrane region" description="Helical" evidence="1">
    <location>
        <begin position="132"/>
        <end position="152"/>
    </location>
</feature>
<feature type="transmembrane region" description="Helical" evidence="1">
    <location>
        <begin position="186"/>
        <end position="204"/>
    </location>
</feature>
<dbReference type="AlphaFoldDB" id="A0A1X0I2G6"/>
<evidence type="ECO:0000313" key="4">
    <source>
        <dbReference type="Proteomes" id="UP000192513"/>
    </source>
</evidence>
<keyword evidence="4" id="KW-1185">Reference proteome</keyword>
<feature type="transmembrane region" description="Helical" evidence="1">
    <location>
        <begin position="91"/>
        <end position="112"/>
    </location>
</feature>
<evidence type="ECO:0000259" key="2">
    <source>
        <dbReference type="SMART" id="SM00014"/>
    </source>
</evidence>
<dbReference type="Pfam" id="PF01569">
    <property type="entry name" value="PAP2"/>
    <property type="match status" value="1"/>
</dbReference>
<dbReference type="Proteomes" id="UP000192513">
    <property type="component" value="Unassembled WGS sequence"/>
</dbReference>
<evidence type="ECO:0000313" key="3">
    <source>
        <dbReference type="EMBL" id="ORB33144.1"/>
    </source>
</evidence>
<dbReference type="STRING" id="590652.BST39_27320"/>
<dbReference type="EMBL" id="MVIE01000069">
    <property type="protein sequence ID" value="ORB33144.1"/>
    <property type="molecule type" value="Genomic_DNA"/>
</dbReference>
<protein>
    <submittedName>
        <fullName evidence="3">Phosphatase PAP2 family protein</fullName>
    </submittedName>
</protein>
<dbReference type="SMART" id="SM00014">
    <property type="entry name" value="acidPPc"/>
    <property type="match status" value="1"/>
</dbReference>
<feature type="transmembrane region" description="Helical" evidence="1">
    <location>
        <begin position="62"/>
        <end position="84"/>
    </location>
</feature>
<gene>
    <name evidence="3" type="ORF">BST39_27320</name>
</gene>
<dbReference type="PANTHER" id="PTHR14969:SF13">
    <property type="entry name" value="AT30094P"/>
    <property type="match status" value="1"/>
</dbReference>
<name>A0A1X0I2G6_9MYCO</name>
<keyword evidence="1" id="KW-1133">Transmembrane helix</keyword>
<comment type="caution">
    <text evidence="3">The sequence shown here is derived from an EMBL/GenBank/DDBJ whole genome shotgun (WGS) entry which is preliminary data.</text>
</comment>
<reference evidence="3 4" key="1">
    <citation type="submission" date="2017-02" db="EMBL/GenBank/DDBJ databases">
        <title>The new phylogeny of genus Mycobacterium.</title>
        <authorList>
            <person name="Tortoli E."/>
            <person name="Trovato A."/>
            <person name="Cirillo D.M."/>
        </authorList>
    </citation>
    <scope>NUCLEOTIDE SEQUENCE [LARGE SCALE GENOMIC DNA]</scope>
    <source>
        <strain evidence="3 4">DSM 45000</strain>
    </source>
</reference>
<dbReference type="Gene3D" id="1.20.144.10">
    <property type="entry name" value="Phosphatidic acid phosphatase type 2/haloperoxidase"/>
    <property type="match status" value="2"/>
</dbReference>
<accession>A0A1X0I2G6</accession>
<evidence type="ECO:0000256" key="1">
    <source>
        <dbReference type="SAM" id="Phobius"/>
    </source>
</evidence>
<dbReference type="SUPFAM" id="SSF48317">
    <property type="entry name" value="Acid phosphatase/Vanadium-dependent haloperoxidase"/>
    <property type="match status" value="1"/>
</dbReference>
<dbReference type="InterPro" id="IPR000326">
    <property type="entry name" value="PAP2/HPO"/>
</dbReference>
<organism evidence="3 4">
    <name type="scientific">Mycobacterium paraseoulense</name>
    <dbReference type="NCBI Taxonomy" id="590652"/>
    <lineage>
        <taxon>Bacteria</taxon>
        <taxon>Bacillati</taxon>
        <taxon>Actinomycetota</taxon>
        <taxon>Actinomycetes</taxon>
        <taxon>Mycobacteriales</taxon>
        <taxon>Mycobacteriaceae</taxon>
        <taxon>Mycobacterium</taxon>
    </lineage>
</organism>
<keyword evidence="1" id="KW-0472">Membrane</keyword>